<evidence type="ECO:0000313" key="2">
    <source>
        <dbReference type="Proteomes" id="UP000752012"/>
    </source>
</evidence>
<organism evidence="1 2">
    <name type="scientific">Alkalicoccus luteus</name>
    <dbReference type="NCBI Taxonomy" id="1237094"/>
    <lineage>
        <taxon>Bacteria</taxon>
        <taxon>Bacillati</taxon>
        <taxon>Bacillota</taxon>
        <taxon>Bacilli</taxon>
        <taxon>Bacillales</taxon>
        <taxon>Bacillaceae</taxon>
        <taxon>Alkalicoccus</taxon>
    </lineage>
</organism>
<dbReference type="EMBL" id="JAATHJ010000114">
    <property type="protein sequence ID" value="NJP39441.1"/>
    <property type="molecule type" value="Genomic_DNA"/>
</dbReference>
<evidence type="ECO:0000313" key="1">
    <source>
        <dbReference type="EMBL" id="NJP39441.1"/>
    </source>
</evidence>
<accession>A0A969TWV8</accession>
<feature type="non-terminal residue" evidence="1">
    <location>
        <position position="1"/>
    </location>
</feature>
<dbReference type="Proteomes" id="UP000752012">
    <property type="component" value="Unassembled WGS sequence"/>
</dbReference>
<dbReference type="AlphaFoldDB" id="A0A969TWV8"/>
<reference evidence="1 2" key="1">
    <citation type="submission" date="2020-03" db="EMBL/GenBank/DDBJ databases">
        <title>Assessment of the enzymatic potential of alkaline-tolerant lipase obtained from Bacillus luteus H11 (technogenic soil) for the bioremediation of saline soils contaminated with petroleum substances.</title>
        <authorList>
            <person name="Kalwasinska A."/>
        </authorList>
    </citation>
    <scope>NUCLEOTIDE SEQUENCE [LARGE SCALE GENOMIC DNA]</scope>
    <source>
        <strain evidence="1 2">H11</strain>
    </source>
</reference>
<keyword evidence="2" id="KW-1185">Reference proteome</keyword>
<gene>
    <name evidence="1" type="ORF">HCN83_17995</name>
</gene>
<sequence>LKVARERSGDILSTPGEMEAVKRAYEKKMRDLEEENEILKKAMHIFTQPKP</sequence>
<protein>
    <submittedName>
        <fullName evidence="1">Transposase</fullName>
    </submittedName>
</protein>
<name>A0A969TWV8_9BACI</name>
<comment type="caution">
    <text evidence="1">The sequence shown here is derived from an EMBL/GenBank/DDBJ whole genome shotgun (WGS) entry which is preliminary data.</text>
</comment>
<proteinExistence type="predicted"/>